<organism evidence="2 3">
    <name type="scientific">Liparis tanakae</name>
    <name type="common">Tanaka's snailfish</name>
    <dbReference type="NCBI Taxonomy" id="230148"/>
    <lineage>
        <taxon>Eukaryota</taxon>
        <taxon>Metazoa</taxon>
        <taxon>Chordata</taxon>
        <taxon>Craniata</taxon>
        <taxon>Vertebrata</taxon>
        <taxon>Euteleostomi</taxon>
        <taxon>Actinopterygii</taxon>
        <taxon>Neopterygii</taxon>
        <taxon>Teleostei</taxon>
        <taxon>Neoteleostei</taxon>
        <taxon>Acanthomorphata</taxon>
        <taxon>Eupercaria</taxon>
        <taxon>Perciformes</taxon>
        <taxon>Cottioidei</taxon>
        <taxon>Cottales</taxon>
        <taxon>Liparidae</taxon>
        <taxon>Liparis</taxon>
    </lineage>
</organism>
<dbReference type="EMBL" id="SRLO01000012">
    <property type="protein sequence ID" value="TNN86914.1"/>
    <property type="molecule type" value="Genomic_DNA"/>
</dbReference>
<evidence type="ECO:0000313" key="3">
    <source>
        <dbReference type="Proteomes" id="UP000314294"/>
    </source>
</evidence>
<evidence type="ECO:0000256" key="1">
    <source>
        <dbReference type="SAM" id="MobiDB-lite"/>
    </source>
</evidence>
<evidence type="ECO:0000313" key="2">
    <source>
        <dbReference type="EMBL" id="TNN86914.1"/>
    </source>
</evidence>
<dbReference type="Proteomes" id="UP000314294">
    <property type="component" value="Unassembled WGS sequence"/>
</dbReference>
<feature type="region of interest" description="Disordered" evidence="1">
    <location>
        <begin position="59"/>
        <end position="85"/>
    </location>
</feature>
<proteinExistence type="predicted"/>
<comment type="caution">
    <text evidence="2">The sequence shown here is derived from an EMBL/GenBank/DDBJ whole genome shotgun (WGS) entry which is preliminary data.</text>
</comment>
<dbReference type="AlphaFoldDB" id="A0A4Z2JAS2"/>
<name>A0A4Z2JAS2_9TELE</name>
<accession>A0A4Z2JAS2</accession>
<keyword evidence="3" id="KW-1185">Reference proteome</keyword>
<reference evidence="2 3" key="1">
    <citation type="submission" date="2019-03" db="EMBL/GenBank/DDBJ databases">
        <title>First draft genome of Liparis tanakae, snailfish: a comprehensive survey of snailfish specific genes.</title>
        <authorList>
            <person name="Kim W."/>
            <person name="Song I."/>
            <person name="Jeong J.-H."/>
            <person name="Kim D."/>
            <person name="Kim S."/>
            <person name="Ryu S."/>
            <person name="Song J.Y."/>
            <person name="Lee S.K."/>
        </authorList>
    </citation>
    <scope>NUCLEOTIDE SEQUENCE [LARGE SCALE GENOMIC DNA]</scope>
    <source>
        <tissue evidence="2">Muscle</tissue>
    </source>
</reference>
<sequence>MLKPVGGKTGRSMCRLFSLDKLVASISPCGLAVTMALQLKANQHRALRGEQCAKWMQQQQQSYRAEEERAAGVPGSNHTGLPKQD</sequence>
<protein>
    <submittedName>
        <fullName evidence="2">Uncharacterized protein</fullName>
    </submittedName>
</protein>
<gene>
    <name evidence="2" type="ORF">EYF80_002669</name>
</gene>